<accession>A0AAT9G9X0</accession>
<dbReference type="GO" id="GO:0016020">
    <property type="term" value="C:membrane"/>
    <property type="evidence" value="ECO:0007669"/>
    <property type="project" value="UniProtKB-SubCell"/>
</dbReference>
<evidence type="ECO:0000256" key="3">
    <source>
        <dbReference type="ARBA" id="ARBA00005985"/>
    </source>
</evidence>
<evidence type="ECO:0000256" key="10">
    <source>
        <dbReference type="ARBA" id="ARBA00034524"/>
    </source>
</evidence>
<keyword evidence="6" id="KW-0831">Ubiquinone biosynthesis</keyword>
<keyword evidence="4" id="KW-0997">Cell inner membrane</keyword>
<name>A0AAT9G9X0_9RICK</name>
<dbReference type="PANTHER" id="PTHR11048">
    <property type="entry name" value="PRENYLTRANSFERASES"/>
    <property type="match status" value="1"/>
</dbReference>
<keyword evidence="4" id="KW-1003">Cell membrane</keyword>
<feature type="transmembrane region" description="Helical" evidence="11">
    <location>
        <begin position="34"/>
        <end position="59"/>
    </location>
</feature>
<comment type="similarity">
    <text evidence="3">Belongs to the UbiA prenyltransferase family.</text>
</comment>
<sequence>MKRITFFPQIFLGLTFNGVLIGNSAVIDKISLEAVIMYIACCFWTIGYDIIYGFMDIEYDKKINVKSMPLFLEKRNYKLHLYVYYTIFILLFILANIIATHRPNYIVILCAYIMLTWQVVTLEISDPQNCLTRFKNNNYVGLTLALGALDLNN</sequence>
<evidence type="ECO:0000256" key="2">
    <source>
        <dbReference type="ARBA" id="ARBA00004141"/>
    </source>
</evidence>
<evidence type="ECO:0000256" key="11">
    <source>
        <dbReference type="SAM" id="Phobius"/>
    </source>
</evidence>
<evidence type="ECO:0000256" key="6">
    <source>
        <dbReference type="ARBA" id="ARBA00022688"/>
    </source>
</evidence>
<dbReference type="InterPro" id="IPR000537">
    <property type="entry name" value="UbiA_prenyltransferase"/>
</dbReference>
<evidence type="ECO:0000256" key="5">
    <source>
        <dbReference type="ARBA" id="ARBA00022679"/>
    </source>
</evidence>
<dbReference type="Gene3D" id="1.20.120.1780">
    <property type="entry name" value="UbiA prenyltransferase"/>
    <property type="match status" value="1"/>
</dbReference>
<dbReference type="PANTHER" id="PTHR11048:SF28">
    <property type="entry name" value="4-HYDROXYBENZOATE POLYPRENYLTRANSFERASE, MITOCHONDRIAL"/>
    <property type="match status" value="1"/>
</dbReference>
<keyword evidence="9 11" id="KW-0472">Membrane</keyword>
<feature type="transmembrane region" description="Helical" evidence="11">
    <location>
        <begin position="79"/>
        <end position="99"/>
    </location>
</feature>
<dbReference type="EC" id="2.5.1.39" evidence="10"/>
<dbReference type="AlphaFoldDB" id="A0AAT9G9X0"/>
<evidence type="ECO:0000256" key="1">
    <source>
        <dbReference type="ARBA" id="ARBA00001946"/>
    </source>
</evidence>
<evidence type="ECO:0000256" key="9">
    <source>
        <dbReference type="ARBA" id="ARBA00023136"/>
    </source>
</evidence>
<comment type="cofactor">
    <cofactor evidence="1">
        <name>Mg(2+)</name>
        <dbReference type="ChEBI" id="CHEBI:18420"/>
    </cofactor>
</comment>
<proteinExistence type="inferred from homology"/>
<feature type="transmembrane region" description="Helical" evidence="11">
    <location>
        <begin position="105"/>
        <end position="125"/>
    </location>
</feature>
<dbReference type="GO" id="GO:0008412">
    <property type="term" value="F:4-hydroxybenzoate polyprenyltransferase activity"/>
    <property type="evidence" value="ECO:0007669"/>
    <property type="project" value="UniProtKB-EC"/>
</dbReference>
<keyword evidence="7 11" id="KW-0812">Transmembrane</keyword>
<dbReference type="FunFam" id="1.20.120.1780:FF:000001">
    <property type="entry name" value="4-hydroxybenzoate octaprenyltransferase"/>
    <property type="match status" value="1"/>
</dbReference>
<keyword evidence="5" id="KW-0808">Transferase</keyword>
<gene>
    <name evidence="12" type="ORF">DMENIID0002_12550</name>
</gene>
<organism evidence="12">
    <name type="scientific">Candidatus Tisiphia endosymbiont of Sergentomyia squamirostris</name>
    <dbReference type="NCBI Taxonomy" id="3113639"/>
    <lineage>
        <taxon>Bacteria</taxon>
        <taxon>Pseudomonadati</taxon>
        <taxon>Pseudomonadota</taxon>
        <taxon>Alphaproteobacteria</taxon>
        <taxon>Rickettsiales</taxon>
        <taxon>Rickettsiaceae</taxon>
        <taxon>Rickettsieae</taxon>
        <taxon>Candidatus Tisiphia</taxon>
    </lineage>
</organism>
<evidence type="ECO:0000313" key="12">
    <source>
        <dbReference type="EMBL" id="BFD46609.1"/>
    </source>
</evidence>
<comment type="subcellular location">
    <subcellularLocation>
        <location evidence="2">Membrane</location>
        <topology evidence="2">Multi-pass membrane protein</topology>
    </subcellularLocation>
</comment>
<dbReference type="EMBL" id="AP029170">
    <property type="protein sequence ID" value="BFD46609.1"/>
    <property type="molecule type" value="Genomic_DNA"/>
</dbReference>
<evidence type="ECO:0000256" key="8">
    <source>
        <dbReference type="ARBA" id="ARBA00022989"/>
    </source>
</evidence>
<protein>
    <recommendedName>
        <fullName evidence="10">4-hydroxybenzoate polyprenyltransferase</fullName>
        <ecNumber evidence="10">2.5.1.39</ecNumber>
    </recommendedName>
</protein>
<evidence type="ECO:0000256" key="4">
    <source>
        <dbReference type="ARBA" id="ARBA00022519"/>
    </source>
</evidence>
<dbReference type="Pfam" id="PF01040">
    <property type="entry name" value="UbiA"/>
    <property type="match status" value="1"/>
</dbReference>
<reference evidence="12" key="1">
    <citation type="submission" date="2024-01" db="EMBL/GenBank/DDBJ databases">
        <title>Sequencing the genomes of a sandfly, Sergentomyia squamirostris, and its two endosymbionts.</title>
        <authorList>
            <person name="Itokawa K."/>
            <person name="Sanjoba C."/>
        </authorList>
    </citation>
    <scope>NUCLEOTIDE SEQUENCE</scope>
    <source>
        <strain evidence="12">RiSSQ</strain>
    </source>
</reference>
<keyword evidence="8 11" id="KW-1133">Transmembrane helix</keyword>
<dbReference type="InterPro" id="IPR039653">
    <property type="entry name" value="Prenyltransferase"/>
</dbReference>
<evidence type="ECO:0000256" key="7">
    <source>
        <dbReference type="ARBA" id="ARBA00022692"/>
    </source>
</evidence>
<dbReference type="GO" id="GO:0006744">
    <property type="term" value="P:ubiquinone biosynthetic process"/>
    <property type="evidence" value="ECO:0007669"/>
    <property type="project" value="UniProtKB-KW"/>
</dbReference>